<accession>A0ABU2YFX7</accession>
<feature type="chain" id="PRO_5046785791" description="PEGA domain-containing protein" evidence="1">
    <location>
        <begin position="19"/>
        <end position="229"/>
    </location>
</feature>
<evidence type="ECO:0008006" key="4">
    <source>
        <dbReference type="Google" id="ProtNLM"/>
    </source>
</evidence>
<dbReference type="RefSeq" id="WP_311333731.1">
    <property type="nucleotide sequence ID" value="NZ_JAVRHZ010000008.1"/>
</dbReference>
<name>A0ABU2YFX7_9FLAO</name>
<reference evidence="2 3" key="1">
    <citation type="submission" date="2023-09" db="EMBL/GenBank/DDBJ databases">
        <authorList>
            <person name="Rey-Velasco X."/>
        </authorList>
    </citation>
    <scope>NUCLEOTIDE SEQUENCE [LARGE SCALE GENOMIC DNA]</scope>
    <source>
        <strain evidence="2 3">W242</strain>
    </source>
</reference>
<gene>
    <name evidence="2" type="ORF">RM538_12255</name>
</gene>
<dbReference type="Proteomes" id="UP001254488">
    <property type="component" value="Unassembled WGS sequence"/>
</dbReference>
<organism evidence="2 3">
    <name type="scientific">Patiriisocius hiemis</name>
    <dbReference type="NCBI Taxonomy" id="3075604"/>
    <lineage>
        <taxon>Bacteria</taxon>
        <taxon>Pseudomonadati</taxon>
        <taxon>Bacteroidota</taxon>
        <taxon>Flavobacteriia</taxon>
        <taxon>Flavobacteriales</taxon>
        <taxon>Flavobacteriaceae</taxon>
        <taxon>Patiriisocius</taxon>
    </lineage>
</organism>
<proteinExistence type="predicted"/>
<evidence type="ECO:0000313" key="2">
    <source>
        <dbReference type="EMBL" id="MDT0556781.1"/>
    </source>
</evidence>
<dbReference type="EMBL" id="JAVRHZ010000008">
    <property type="protein sequence ID" value="MDT0556781.1"/>
    <property type="molecule type" value="Genomic_DNA"/>
</dbReference>
<comment type="caution">
    <text evidence="2">The sequence shown here is derived from an EMBL/GenBank/DDBJ whole genome shotgun (WGS) entry which is preliminary data.</text>
</comment>
<keyword evidence="1" id="KW-0732">Signal</keyword>
<evidence type="ECO:0000313" key="3">
    <source>
        <dbReference type="Proteomes" id="UP001254488"/>
    </source>
</evidence>
<sequence length="229" mass="25975">MKTKLLFLALFISAIAVATPKITVIDDFGKKKIEVGASENDAEIYVNGKQVGKGSTVVTVPKDDCVTVIAKKIGYLTEQIEFCNKKDMTKPPKTYYIEMKRDDAYDASIQTDIANVDIEMVCNTMEKDQAWKLINQIVLSYIDVIEMTDKETGYLRTAWSLKTFKQNTIRTRIIIKESSTDPLVFKVKLVSEASGRPTTSVKSDELYKEWDRVLRSYSDVIGEFQARLK</sequence>
<protein>
    <recommendedName>
        <fullName evidence="4">PEGA domain-containing protein</fullName>
    </recommendedName>
</protein>
<feature type="signal peptide" evidence="1">
    <location>
        <begin position="1"/>
        <end position="18"/>
    </location>
</feature>
<keyword evidence="3" id="KW-1185">Reference proteome</keyword>
<evidence type="ECO:0000256" key="1">
    <source>
        <dbReference type="SAM" id="SignalP"/>
    </source>
</evidence>